<dbReference type="AlphaFoldDB" id="X7YVF5"/>
<accession>X7YVF5</accession>
<feature type="region of interest" description="Disordered" evidence="1">
    <location>
        <begin position="64"/>
        <end position="101"/>
    </location>
</feature>
<comment type="caution">
    <text evidence="2">The sequence shown here is derived from an EMBL/GenBank/DDBJ whole genome shotgun (WGS) entry which is preliminary data.</text>
</comment>
<sequence>MPSRRFGDQKGSSLTDPVRLQPGDKAPAFSLPTPTARSSSWPTTGAPCHRVLLSGGVYTRLHQRGRRLPRQSARPQRGRLDVVGISPDPPAKLAKFRDAEG</sequence>
<feature type="compositionally biased region" description="Polar residues" evidence="1">
    <location>
        <begin position="32"/>
        <end position="43"/>
    </location>
</feature>
<gene>
    <name evidence="2" type="ORF">I553_3341</name>
</gene>
<feature type="region of interest" description="Disordered" evidence="1">
    <location>
        <begin position="1"/>
        <end position="45"/>
    </location>
</feature>
<evidence type="ECO:0000256" key="1">
    <source>
        <dbReference type="SAM" id="MobiDB-lite"/>
    </source>
</evidence>
<reference evidence="2" key="1">
    <citation type="submission" date="2014-01" db="EMBL/GenBank/DDBJ databases">
        <authorList>
            <person name="Brown-Elliot B."/>
            <person name="Wallace R."/>
            <person name="Lenaerts A."/>
            <person name="Ordway D."/>
            <person name="DeGroote M.A."/>
            <person name="Parker T."/>
            <person name="Sizemore C."/>
            <person name="Tallon L.J."/>
            <person name="Sadzewicz L.K."/>
            <person name="Sengamalay N."/>
            <person name="Fraser C.M."/>
            <person name="Hine E."/>
            <person name="Shefchek K.A."/>
            <person name="Das S.P."/>
            <person name="Tettelin H."/>
        </authorList>
    </citation>
    <scope>NUCLEOTIDE SEQUENCE [LARGE SCALE GENOMIC DNA]</scope>
    <source>
        <strain evidence="2">4042</strain>
    </source>
</reference>
<protein>
    <submittedName>
        <fullName evidence="2">Redoxin family protein</fullName>
    </submittedName>
</protein>
<organism evidence="2">
    <name type="scientific">Mycobacterium xenopi 4042</name>
    <dbReference type="NCBI Taxonomy" id="1299334"/>
    <lineage>
        <taxon>Bacteria</taxon>
        <taxon>Bacillati</taxon>
        <taxon>Actinomycetota</taxon>
        <taxon>Actinomycetes</taxon>
        <taxon>Mycobacteriales</taxon>
        <taxon>Mycobacteriaceae</taxon>
        <taxon>Mycobacterium</taxon>
    </lineage>
</organism>
<proteinExistence type="predicted"/>
<dbReference type="EMBL" id="JAOB01000086">
    <property type="protein sequence ID" value="EUA11099.1"/>
    <property type="molecule type" value="Genomic_DNA"/>
</dbReference>
<dbReference type="PATRIC" id="fig|1299334.3.peg.9069"/>
<name>X7YVF5_MYCXE</name>
<evidence type="ECO:0000313" key="2">
    <source>
        <dbReference type="EMBL" id="EUA11099.1"/>
    </source>
</evidence>